<feature type="region of interest" description="Disordered" evidence="1">
    <location>
        <begin position="1009"/>
        <end position="1028"/>
    </location>
</feature>
<organism evidence="2 3">
    <name type="scientific">Mycena albidolilacea</name>
    <dbReference type="NCBI Taxonomy" id="1033008"/>
    <lineage>
        <taxon>Eukaryota</taxon>
        <taxon>Fungi</taxon>
        <taxon>Dikarya</taxon>
        <taxon>Basidiomycota</taxon>
        <taxon>Agaricomycotina</taxon>
        <taxon>Agaricomycetes</taxon>
        <taxon>Agaricomycetidae</taxon>
        <taxon>Agaricales</taxon>
        <taxon>Marasmiineae</taxon>
        <taxon>Mycenaceae</taxon>
        <taxon>Mycena</taxon>
    </lineage>
</organism>
<feature type="region of interest" description="Disordered" evidence="1">
    <location>
        <begin position="1094"/>
        <end position="1120"/>
    </location>
</feature>
<comment type="caution">
    <text evidence="2">The sequence shown here is derived from an EMBL/GenBank/DDBJ whole genome shotgun (WGS) entry which is preliminary data.</text>
</comment>
<dbReference type="EMBL" id="JARIHO010000122">
    <property type="protein sequence ID" value="KAJ7302002.1"/>
    <property type="molecule type" value="Genomic_DNA"/>
</dbReference>
<feature type="compositionally biased region" description="Low complexity" evidence="1">
    <location>
        <begin position="257"/>
        <end position="270"/>
    </location>
</feature>
<feature type="compositionally biased region" description="Low complexity" evidence="1">
    <location>
        <begin position="462"/>
        <end position="472"/>
    </location>
</feature>
<feature type="compositionally biased region" description="Basic and acidic residues" evidence="1">
    <location>
        <begin position="294"/>
        <end position="309"/>
    </location>
</feature>
<dbReference type="Proteomes" id="UP001218218">
    <property type="component" value="Unassembled WGS sequence"/>
</dbReference>
<feature type="compositionally biased region" description="Basic residues" evidence="1">
    <location>
        <begin position="428"/>
        <end position="438"/>
    </location>
</feature>
<feature type="compositionally biased region" description="Basic residues" evidence="1">
    <location>
        <begin position="21"/>
        <end position="35"/>
    </location>
</feature>
<feature type="region of interest" description="Disordered" evidence="1">
    <location>
        <begin position="495"/>
        <end position="565"/>
    </location>
</feature>
<feature type="region of interest" description="Disordered" evidence="1">
    <location>
        <begin position="852"/>
        <end position="873"/>
    </location>
</feature>
<name>A0AAD6YZT6_9AGAR</name>
<feature type="compositionally biased region" description="Basic residues" evidence="1">
    <location>
        <begin position="319"/>
        <end position="331"/>
    </location>
</feature>
<feature type="compositionally biased region" description="Polar residues" evidence="1">
    <location>
        <begin position="856"/>
        <end position="873"/>
    </location>
</feature>
<evidence type="ECO:0000313" key="2">
    <source>
        <dbReference type="EMBL" id="KAJ7302002.1"/>
    </source>
</evidence>
<proteinExistence type="predicted"/>
<feature type="compositionally biased region" description="Acidic residues" evidence="1">
    <location>
        <begin position="507"/>
        <end position="519"/>
    </location>
</feature>
<evidence type="ECO:0000313" key="3">
    <source>
        <dbReference type="Proteomes" id="UP001218218"/>
    </source>
</evidence>
<protein>
    <submittedName>
        <fullName evidence="2">Uncharacterized protein</fullName>
    </submittedName>
</protein>
<feature type="region of interest" description="Disordered" evidence="1">
    <location>
        <begin position="1"/>
        <end position="482"/>
    </location>
</feature>
<keyword evidence="3" id="KW-1185">Reference proteome</keyword>
<feature type="compositionally biased region" description="Basic residues" evidence="1">
    <location>
        <begin position="378"/>
        <end position="390"/>
    </location>
</feature>
<feature type="compositionally biased region" description="Low complexity" evidence="1">
    <location>
        <begin position="7"/>
        <end position="16"/>
    </location>
</feature>
<feature type="compositionally biased region" description="Basic and acidic residues" evidence="1">
    <location>
        <begin position="400"/>
        <end position="414"/>
    </location>
</feature>
<feature type="compositionally biased region" description="Acidic residues" evidence="1">
    <location>
        <begin position="192"/>
        <end position="206"/>
    </location>
</feature>
<sequence length="1248" mass="138382">MPITHSAKTAAAATVAEPPVSKKKGKLQKTAKPPKSKSSSRTSSHRKMPDGWVPLEPVAREPPAPASASPRTPAPAATHHLTPPAASLPASVSPSALAPAPSAASPAEAQLPLRPSVSATLPPRPRPPPAKSSSQNPLNSADDLLSDPFNLSHRRRRPIVAESRQEVDSDDLDADNDYNFSDRDTMGYVEIVVDEGQEDDDEEGEDDTVRGDTKYESPHLRRQYSVDLVARSRSQSRDRAPQSARRHSVDTDLRTISGSGSQSRSGLRPRLGSRSRSRDRHSEDEGEEEEEVEADPRSRTLSEDRDFHTPRPPQSRPRSQSRSRSQSHLRLRSQSESPPPLRDQLLRRNLVVAHPRSLTLSEDQDSHTSRPLQSHPRSQSRSRSQSHLRPRSQSESPPPLRDHLLRRNSVEAHPRSRTLSVDEDPHTRRPHSRGRSPARHGSSSQHSDPPSPRITRSRRRLSGPAPSSLPLSESDDDSTDEYGLCKAEQRRLEERRVARGGVPAPQSDEEDEEDMQDLLEEIRETGYHDHSDEETVRKNTRLPKAKNGKERGVKPAVRRPAGEAQNEQLFDANADANVNVEDGSVKHKSGPLPLDIQDRAIAAHEDFLNAIERLANEAGKSAHTLHQFLGTSVKLLRDSSPWNVWQSYYAEKNPKSPNTSTEDYNRQSREAFEAACPNLSKEQLKNTDLVWAALPQLREWEDNKNANRAGEIQEQGEGIYETYNTYVCGYVIDINGDASFMFGGTDDVKTVRSENEISVAQNIKDLETMFRTLDMRRRGMEAGRLVFPRIDLQSDDAANRDAQRRRFGKIMGKQMAGNRTVYGHGRKFTDRGRVDFFVHGTVKNPTVTLRIDRNGRNGQSNPGLTDQDHMQSTSSADIDLPYFTVKKRPGIDLQKRATARHRDRITVPYSVATRLRWPALLPPMYNIIDTLAPVQHCLAAGLVDQAKAAKYKMTWNKKFLYWAWRGKFRIINYLEALRAMGQIIGDNYGMKKPGMAQYKKFMPALEKANARETTANDQSSENDDEDNEEAAANAIAIVAWSDDEKELSLRDQRNIPLVVSASGQALLSVKDCADYHTAVVEAGQRTFRQNRAYSPRRIGPAPGRVTRTLTGTGIPPRVPPPPLTLRPLAFVLHRISATPGGVARALTGTGFPPRAPPPPLALRSILIFTDTSSPPYISPFSLPLTPSLPPVPLAISFAVTAVTPTQGVAAPPLTPSCSSRIPAATPSAHDMAVVGLQPFPFETGFKRF</sequence>
<dbReference type="AlphaFoldDB" id="A0AAD6YZT6"/>
<evidence type="ECO:0000256" key="1">
    <source>
        <dbReference type="SAM" id="MobiDB-lite"/>
    </source>
</evidence>
<feature type="compositionally biased region" description="Acidic residues" evidence="1">
    <location>
        <begin position="284"/>
        <end position="293"/>
    </location>
</feature>
<feature type="compositionally biased region" description="Basic and acidic residues" evidence="1">
    <location>
        <begin position="207"/>
        <end position="219"/>
    </location>
</feature>
<feature type="compositionally biased region" description="Basic and acidic residues" evidence="1">
    <location>
        <begin position="520"/>
        <end position="537"/>
    </location>
</feature>
<feature type="compositionally biased region" description="Low complexity" evidence="1">
    <location>
        <begin position="66"/>
        <end position="113"/>
    </location>
</feature>
<accession>A0AAD6YZT6</accession>
<reference evidence="2" key="1">
    <citation type="submission" date="2023-03" db="EMBL/GenBank/DDBJ databases">
        <title>Massive genome expansion in bonnet fungi (Mycena s.s.) driven by repeated elements and novel gene families across ecological guilds.</title>
        <authorList>
            <consortium name="Lawrence Berkeley National Laboratory"/>
            <person name="Harder C.B."/>
            <person name="Miyauchi S."/>
            <person name="Viragh M."/>
            <person name="Kuo A."/>
            <person name="Thoen E."/>
            <person name="Andreopoulos B."/>
            <person name="Lu D."/>
            <person name="Skrede I."/>
            <person name="Drula E."/>
            <person name="Henrissat B."/>
            <person name="Morin E."/>
            <person name="Kohler A."/>
            <person name="Barry K."/>
            <person name="LaButti K."/>
            <person name="Morin E."/>
            <person name="Salamov A."/>
            <person name="Lipzen A."/>
            <person name="Mereny Z."/>
            <person name="Hegedus B."/>
            <person name="Baldrian P."/>
            <person name="Stursova M."/>
            <person name="Weitz H."/>
            <person name="Taylor A."/>
            <person name="Grigoriev I.V."/>
            <person name="Nagy L.G."/>
            <person name="Martin F."/>
            <person name="Kauserud H."/>
        </authorList>
    </citation>
    <scope>NUCLEOTIDE SEQUENCE</scope>
    <source>
        <strain evidence="2">CBHHK002</strain>
    </source>
</reference>
<gene>
    <name evidence="2" type="ORF">DFH08DRAFT_991972</name>
</gene>